<keyword evidence="2" id="KW-0812">Transmembrane</keyword>
<comment type="caution">
    <text evidence="3">The sequence shown here is derived from an EMBL/GenBank/DDBJ whole genome shotgun (WGS) entry which is preliminary data.</text>
</comment>
<evidence type="ECO:0000256" key="2">
    <source>
        <dbReference type="SAM" id="Phobius"/>
    </source>
</evidence>
<sequence>MRIRGARYQSVVQIFFSKAKLIVIIGFILLALIAVPLVRKINQKRALDSEIQVLSEQATRLEQKNSDLQDVMGYLESSGFAEKEARLNLDLKKPGEQVVVIKGNRNATSTAENTNSVFSVPGLDKAVAALYVSNAQRWRNYFFGVR</sequence>
<keyword evidence="1" id="KW-0175">Coiled coil</keyword>
<keyword evidence="2" id="KW-0472">Membrane</keyword>
<gene>
    <name evidence="3" type="ORF">A2242_00550</name>
</gene>
<keyword evidence="2" id="KW-1133">Transmembrane helix</keyword>
<feature type="coiled-coil region" evidence="1">
    <location>
        <begin position="44"/>
        <end position="71"/>
    </location>
</feature>
<dbReference type="AlphaFoldDB" id="A0A1F5SJI7"/>
<evidence type="ECO:0000313" key="4">
    <source>
        <dbReference type="Proteomes" id="UP000178925"/>
    </source>
</evidence>
<evidence type="ECO:0000256" key="1">
    <source>
        <dbReference type="SAM" id="Coils"/>
    </source>
</evidence>
<dbReference type="Pfam" id="PF04977">
    <property type="entry name" value="DivIC"/>
    <property type="match status" value="1"/>
</dbReference>
<name>A0A1F5SJI7_9BACT</name>
<dbReference type="Proteomes" id="UP000178925">
    <property type="component" value="Unassembled WGS sequence"/>
</dbReference>
<feature type="transmembrane region" description="Helical" evidence="2">
    <location>
        <begin position="21"/>
        <end position="38"/>
    </location>
</feature>
<evidence type="ECO:0000313" key="3">
    <source>
        <dbReference type="EMBL" id="OGF26829.1"/>
    </source>
</evidence>
<protein>
    <recommendedName>
        <fullName evidence="5">Cell division protein FtsL</fullName>
    </recommendedName>
</protein>
<reference evidence="3 4" key="1">
    <citation type="journal article" date="2016" name="Nat. Commun.">
        <title>Thousands of microbial genomes shed light on interconnected biogeochemical processes in an aquifer system.</title>
        <authorList>
            <person name="Anantharaman K."/>
            <person name="Brown C.T."/>
            <person name="Hug L.A."/>
            <person name="Sharon I."/>
            <person name="Castelle C.J."/>
            <person name="Probst A.J."/>
            <person name="Thomas B.C."/>
            <person name="Singh A."/>
            <person name="Wilkins M.J."/>
            <person name="Karaoz U."/>
            <person name="Brodie E.L."/>
            <person name="Williams K.H."/>
            <person name="Hubbard S.S."/>
            <person name="Banfield J.F."/>
        </authorList>
    </citation>
    <scope>NUCLEOTIDE SEQUENCE [LARGE SCALE GENOMIC DNA]</scope>
</reference>
<proteinExistence type="predicted"/>
<dbReference type="InterPro" id="IPR007060">
    <property type="entry name" value="FtsL/DivIC"/>
</dbReference>
<evidence type="ECO:0008006" key="5">
    <source>
        <dbReference type="Google" id="ProtNLM"/>
    </source>
</evidence>
<dbReference type="EMBL" id="MFGC01000032">
    <property type="protein sequence ID" value="OGF26829.1"/>
    <property type="molecule type" value="Genomic_DNA"/>
</dbReference>
<accession>A0A1F5SJI7</accession>
<organism evidence="3 4">
    <name type="scientific">Candidatus Falkowbacteria bacterium RIFOXYA2_FULL_47_9</name>
    <dbReference type="NCBI Taxonomy" id="1797995"/>
    <lineage>
        <taxon>Bacteria</taxon>
        <taxon>Candidatus Falkowiibacteriota</taxon>
    </lineage>
</organism>